<name>A0A1E5NXR6_9ACTN</name>
<proteinExistence type="predicted"/>
<dbReference type="Proteomes" id="UP000095705">
    <property type="component" value="Plasmid pACMP1"/>
</dbReference>
<keyword evidence="1" id="KW-0812">Transmembrane</keyword>
<sequence>MKEWKSYRITWYGAARWPNGWIVIGAVCTVLIALGFPAAAVVFCVNHFLSELSVLRPRYLNVGRWRVVVRPMAPSFPWVAAVRNADTQKVVGIQLIYGQTTVAVYAFSRKDWADHKAQGGRG</sequence>
<gene>
    <name evidence="2" type="ORF">BGK67_34765</name>
</gene>
<dbReference type="RefSeq" id="WP_069917946.1">
    <property type="nucleotide sequence ID" value="NZ_CM007203.1"/>
</dbReference>
<comment type="caution">
    <text evidence="2">The sequence shown here is derived from an EMBL/GenBank/DDBJ whole genome shotgun (WGS) entry which is preliminary data.</text>
</comment>
<organism evidence="2 3">
    <name type="scientific">Streptomyces subrutilus</name>
    <dbReference type="NCBI Taxonomy" id="36818"/>
    <lineage>
        <taxon>Bacteria</taxon>
        <taxon>Bacillati</taxon>
        <taxon>Actinomycetota</taxon>
        <taxon>Actinomycetes</taxon>
        <taxon>Kitasatosporales</taxon>
        <taxon>Streptomycetaceae</taxon>
        <taxon>Streptomyces</taxon>
    </lineage>
</organism>
<keyword evidence="1" id="KW-0472">Membrane</keyword>
<feature type="transmembrane region" description="Helical" evidence="1">
    <location>
        <begin position="20"/>
        <end position="49"/>
    </location>
</feature>
<accession>A0A1E5NXR6</accession>
<keyword evidence="2" id="KW-0614">Plasmid</keyword>
<keyword evidence="1" id="KW-1133">Transmembrane helix</keyword>
<keyword evidence="3" id="KW-1185">Reference proteome</keyword>
<evidence type="ECO:0000313" key="3">
    <source>
        <dbReference type="Proteomes" id="UP000095705"/>
    </source>
</evidence>
<protein>
    <submittedName>
        <fullName evidence="2">Uncharacterized protein</fullName>
    </submittedName>
</protein>
<evidence type="ECO:0000256" key="1">
    <source>
        <dbReference type="SAM" id="Phobius"/>
    </source>
</evidence>
<geneLocation type="plasmid" evidence="3">
    <name>pacmp1</name>
</geneLocation>
<evidence type="ECO:0000313" key="2">
    <source>
        <dbReference type="EMBL" id="OEJ21058.1"/>
    </source>
</evidence>
<dbReference type="AlphaFoldDB" id="A0A1E5NXR6"/>
<reference evidence="2 3" key="1">
    <citation type="submission" date="2016-08" db="EMBL/GenBank/DDBJ databases">
        <title>The complete genome of Streptomyces subrutilus 10-1-1.</title>
        <authorList>
            <person name="Chen X."/>
        </authorList>
    </citation>
    <scope>NUCLEOTIDE SEQUENCE [LARGE SCALE GENOMIC DNA]</scope>
    <source>
        <strain evidence="2 3">10-1-1</strain>
        <plasmid evidence="3">pacmp1</plasmid>
    </source>
</reference>
<dbReference type="EMBL" id="MEHK01000005">
    <property type="protein sequence ID" value="OEJ21058.1"/>
    <property type="molecule type" value="Genomic_DNA"/>
</dbReference>